<protein>
    <recommendedName>
        <fullName evidence="5">Secreted protein</fullName>
    </recommendedName>
</protein>
<reference evidence="3" key="1">
    <citation type="submission" date="2023-03" db="EMBL/GenBank/DDBJ databases">
        <title>Massive genome expansion in bonnet fungi (Mycena s.s.) driven by repeated elements and novel gene families across ecological guilds.</title>
        <authorList>
            <consortium name="Lawrence Berkeley National Laboratory"/>
            <person name="Harder C.B."/>
            <person name="Miyauchi S."/>
            <person name="Viragh M."/>
            <person name="Kuo A."/>
            <person name="Thoen E."/>
            <person name="Andreopoulos B."/>
            <person name="Lu D."/>
            <person name="Skrede I."/>
            <person name="Drula E."/>
            <person name="Henrissat B."/>
            <person name="Morin E."/>
            <person name="Kohler A."/>
            <person name="Barry K."/>
            <person name="LaButti K."/>
            <person name="Morin E."/>
            <person name="Salamov A."/>
            <person name="Lipzen A."/>
            <person name="Mereny Z."/>
            <person name="Hegedus B."/>
            <person name="Baldrian P."/>
            <person name="Stursova M."/>
            <person name="Weitz H."/>
            <person name="Taylor A."/>
            <person name="Grigoriev I.V."/>
            <person name="Nagy L.G."/>
            <person name="Martin F."/>
            <person name="Kauserud H."/>
        </authorList>
    </citation>
    <scope>NUCLEOTIDE SEQUENCE</scope>
    <source>
        <strain evidence="3">CBHHK200</strain>
    </source>
</reference>
<comment type="caution">
    <text evidence="3">The sequence shown here is derived from an EMBL/GenBank/DDBJ whole genome shotgun (WGS) entry which is preliminary data.</text>
</comment>
<gene>
    <name evidence="3" type="ORF">C8F04DRAFT_1177036</name>
</gene>
<evidence type="ECO:0000313" key="4">
    <source>
        <dbReference type="Proteomes" id="UP001218188"/>
    </source>
</evidence>
<dbReference type="Proteomes" id="UP001218188">
    <property type="component" value="Unassembled WGS sequence"/>
</dbReference>
<evidence type="ECO:0000256" key="1">
    <source>
        <dbReference type="SAM" id="MobiDB-lite"/>
    </source>
</evidence>
<sequence>MWKASPPLSSVSIFILALASEVAAQVSLDTRKRLRHSNTPRPSGVEGGNRQGCSRPFPAGRKGFGRLRANYRYSEPSNIRTQFDSSGGAVTLATIHISGSRCY</sequence>
<keyword evidence="2" id="KW-0732">Signal</keyword>
<evidence type="ECO:0008006" key="5">
    <source>
        <dbReference type="Google" id="ProtNLM"/>
    </source>
</evidence>
<proteinExistence type="predicted"/>
<feature type="chain" id="PRO_5041973539" description="Secreted protein" evidence="2">
    <location>
        <begin position="25"/>
        <end position="103"/>
    </location>
</feature>
<organism evidence="3 4">
    <name type="scientific">Mycena alexandri</name>
    <dbReference type="NCBI Taxonomy" id="1745969"/>
    <lineage>
        <taxon>Eukaryota</taxon>
        <taxon>Fungi</taxon>
        <taxon>Dikarya</taxon>
        <taxon>Basidiomycota</taxon>
        <taxon>Agaricomycotina</taxon>
        <taxon>Agaricomycetes</taxon>
        <taxon>Agaricomycetidae</taxon>
        <taxon>Agaricales</taxon>
        <taxon>Marasmiineae</taxon>
        <taxon>Mycenaceae</taxon>
        <taxon>Mycena</taxon>
    </lineage>
</organism>
<feature type="signal peptide" evidence="2">
    <location>
        <begin position="1"/>
        <end position="24"/>
    </location>
</feature>
<dbReference type="EMBL" id="JARJCM010000016">
    <property type="protein sequence ID" value="KAJ7041575.1"/>
    <property type="molecule type" value="Genomic_DNA"/>
</dbReference>
<dbReference type="AlphaFoldDB" id="A0AAD6TAP6"/>
<keyword evidence="4" id="KW-1185">Reference proteome</keyword>
<feature type="region of interest" description="Disordered" evidence="1">
    <location>
        <begin position="29"/>
        <end position="61"/>
    </location>
</feature>
<name>A0AAD6TAP6_9AGAR</name>
<evidence type="ECO:0000313" key="3">
    <source>
        <dbReference type="EMBL" id="KAJ7041575.1"/>
    </source>
</evidence>
<evidence type="ECO:0000256" key="2">
    <source>
        <dbReference type="SAM" id="SignalP"/>
    </source>
</evidence>
<accession>A0AAD6TAP6</accession>